<dbReference type="Pfam" id="PF13469">
    <property type="entry name" value="Sulfotransfer_3"/>
    <property type="match status" value="1"/>
</dbReference>
<dbReference type="Gene3D" id="3.40.50.980">
    <property type="match status" value="2"/>
</dbReference>
<dbReference type="GO" id="GO:0044550">
    <property type="term" value="P:secondary metabolite biosynthetic process"/>
    <property type="evidence" value="ECO:0007669"/>
    <property type="project" value="TreeGrafter"/>
</dbReference>
<dbReference type="InterPro" id="IPR020802">
    <property type="entry name" value="TesA-like"/>
</dbReference>
<dbReference type="Pfam" id="PF00668">
    <property type="entry name" value="Condensation"/>
    <property type="match status" value="1"/>
</dbReference>
<dbReference type="SMART" id="SM00824">
    <property type="entry name" value="PKS_TE"/>
    <property type="match status" value="1"/>
</dbReference>
<dbReference type="InterPro" id="IPR036736">
    <property type="entry name" value="ACP-like_sf"/>
</dbReference>
<evidence type="ECO:0000256" key="2">
    <source>
        <dbReference type="ARBA" id="ARBA00022450"/>
    </source>
</evidence>
<evidence type="ECO:0000313" key="6">
    <source>
        <dbReference type="Proteomes" id="UP000324917"/>
    </source>
</evidence>
<name>A0A5A5RTJ3_MICAE</name>
<dbReference type="InterPro" id="IPR027417">
    <property type="entry name" value="P-loop_NTPase"/>
</dbReference>
<dbReference type="Gene3D" id="3.30.300.30">
    <property type="match status" value="1"/>
</dbReference>
<dbReference type="CDD" id="cd05930">
    <property type="entry name" value="A_NRPS"/>
    <property type="match status" value="1"/>
</dbReference>
<dbReference type="GO" id="GO:0031177">
    <property type="term" value="F:phosphopantetheine binding"/>
    <property type="evidence" value="ECO:0007669"/>
    <property type="project" value="TreeGrafter"/>
</dbReference>
<dbReference type="InterPro" id="IPR045851">
    <property type="entry name" value="AMP-bd_C_sf"/>
</dbReference>
<dbReference type="SUPFAM" id="SSF52777">
    <property type="entry name" value="CoA-dependent acyltransferases"/>
    <property type="match status" value="2"/>
</dbReference>
<dbReference type="EMBL" id="BHVP01000043">
    <property type="protein sequence ID" value="GCA75666.1"/>
    <property type="molecule type" value="Genomic_DNA"/>
</dbReference>
<protein>
    <submittedName>
        <fullName evidence="5">Linear gramicidin synthase subunit D</fullName>
    </submittedName>
</protein>
<dbReference type="SUPFAM" id="SSF52540">
    <property type="entry name" value="P-loop containing nucleoside triphosphate hydrolases"/>
    <property type="match status" value="1"/>
</dbReference>
<dbReference type="Gene3D" id="2.30.38.10">
    <property type="entry name" value="Luciferase, Domain 3"/>
    <property type="match status" value="1"/>
</dbReference>
<dbReference type="FunFam" id="3.40.50.12780:FF:000012">
    <property type="entry name" value="Non-ribosomal peptide synthetase"/>
    <property type="match status" value="1"/>
</dbReference>
<keyword evidence="2" id="KW-0596">Phosphopantetheine</keyword>
<dbReference type="RefSeq" id="WP_253881251.1">
    <property type="nucleotide sequence ID" value="NZ_BHVP01000043.1"/>
</dbReference>
<evidence type="ECO:0000313" key="5">
    <source>
        <dbReference type="EMBL" id="GCA75666.1"/>
    </source>
</evidence>
<dbReference type="SUPFAM" id="SSF53474">
    <property type="entry name" value="alpha/beta-Hydrolases"/>
    <property type="match status" value="1"/>
</dbReference>
<dbReference type="PANTHER" id="PTHR45527">
    <property type="entry name" value="NONRIBOSOMAL PEPTIDE SYNTHETASE"/>
    <property type="match status" value="1"/>
</dbReference>
<keyword evidence="3" id="KW-0597">Phosphoprotein</keyword>
<dbReference type="InterPro" id="IPR025110">
    <property type="entry name" value="AMP-bd_C"/>
</dbReference>
<dbReference type="GO" id="GO:0043041">
    <property type="term" value="P:amino acid activation for nonribosomal peptide biosynthetic process"/>
    <property type="evidence" value="ECO:0007669"/>
    <property type="project" value="TreeGrafter"/>
</dbReference>
<dbReference type="InterPro" id="IPR010071">
    <property type="entry name" value="AA_adenyl_dom"/>
</dbReference>
<dbReference type="Pfam" id="PF00975">
    <property type="entry name" value="Thioesterase"/>
    <property type="match status" value="1"/>
</dbReference>
<dbReference type="InterPro" id="IPR009081">
    <property type="entry name" value="PP-bd_ACP"/>
</dbReference>
<dbReference type="GO" id="GO:0005737">
    <property type="term" value="C:cytoplasm"/>
    <property type="evidence" value="ECO:0007669"/>
    <property type="project" value="TreeGrafter"/>
</dbReference>
<gene>
    <name evidence="5" type="primary">lgrD_2</name>
    <name evidence="5" type="ORF">MiTe_02502</name>
</gene>
<evidence type="ECO:0000256" key="3">
    <source>
        <dbReference type="ARBA" id="ARBA00022553"/>
    </source>
</evidence>
<dbReference type="PROSITE" id="PS50075">
    <property type="entry name" value="CARRIER"/>
    <property type="match status" value="1"/>
</dbReference>
<dbReference type="InterPro" id="IPR001031">
    <property type="entry name" value="Thioesterase"/>
</dbReference>
<dbReference type="FunFam" id="2.30.38.10:FF:000001">
    <property type="entry name" value="Non-ribosomal peptide synthetase PvdI"/>
    <property type="match status" value="1"/>
</dbReference>
<feature type="domain" description="Carrier" evidence="4">
    <location>
        <begin position="970"/>
        <end position="1045"/>
    </location>
</feature>
<dbReference type="Proteomes" id="UP000324917">
    <property type="component" value="Unassembled WGS sequence"/>
</dbReference>
<evidence type="ECO:0000256" key="1">
    <source>
        <dbReference type="ARBA" id="ARBA00001957"/>
    </source>
</evidence>
<dbReference type="Gene3D" id="1.10.1200.10">
    <property type="entry name" value="ACP-like"/>
    <property type="match status" value="1"/>
</dbReference>
<dbReference type="Gene3D" id="3.40.50.300">
    <property type="entry name" value="P-loop containing nucleotide triphosphate hydrolases"/>
    <property type="match status" value="1"/>
</dbReference>
<dbReference type="SUPFAM" id="SSF47336">
    <property type="entry name" value="ACP-like"/>
    <property type="match status" value="1"/>
</dbReference>
<dbReference type="InterPro" id="IPR001242">
    <property type="entry name" value="Condensation_dom"/>
</dbReference>
<dbReference type="Gene3D" id="3.40.50.1820">
    <property type="entry name" value="alpha/beta hydrolase"/>
    <property type="match status" value="1"/>
</dbReference>
<sequence length="1658" mass="186106">MQTLTLSPFQKIWLTSNEPMQSTFATFRLDGPLNLELVKRTLSEIWHRQETLRTTIGNDGNQISLWLSGDVSPALSWIDLETLTPQERDRAVEKKVNEAAALQFNLTNKQLVRVTLIRLDPNLHLLLLAAHPIACDGTSAGLFGSEFAQVYQALANGASTPPPQSGFQYRDFVKSHQGWLQDGLGKSDLAYWRTQLSGQLGQAQDFGDQAPSSQIGVTASAEKITIPTSLSQDLRRLAQVHNVDVETTLLVFFQLLLHRYSGDDEVPVGVVIPGRNQNQAQEIIGCLVNHLVLRAKFSPVLTLGEILNQVFACRQLAAQHSTLSLQTVLEECLRSSETDGQLNAPNHRHLFRAVFSVQAPLVTQSFSGLVLTQLNLNEPILPSDLAMIVVDEGGEITVKLLYNPSVFSTDFAALILRHLLKALSAAVEKPNLSVEQLPLMDRAEHQKVTVEWNDTDVDHRQEACLHDLFAAQVKRTPAACAIVHRQQQLSYQEIDQWANRLGRYLQQQFDIKPDTKLAIYLEPSIELLVVIFAVLKAGGAYIPISPSMPRERVQFLLSDTKSSILITKEQFTETGLEFPCQTLLLDADADSIDRQLGSPPIHQATPENLAYVIYTSGSTGEPKGVMVSHRGIGNTLLWRQKTFPFNAADRVLLTFSFVFDASLFQLFQPLLAGACLVIPDAEHGGDPKRIINDIRRHKITVLGLTPSLLALLLNEPDFEQCDSVRIVFCGGESLSEALWSKLHRRGGIEVHNMYGPTEASMEATYWTCVPGMRVSIGRPIANVQAYVLDQQLQPMPVGVSGELYIGGAGLARGYLNQPELTAERFLPDPFTSLPGKRMYRTGDLCRWLPGGCLEYLGRQDQQVKLHGQRIELEEIEACLQRNTSVRENAVVLEEDQPGDKRLVSYVVPYRKGETNSEELRRYLRRQLPTSMIPSTFVFLESLPRTPSGKLNRRALRAPRCAPSLRTIQDWSGRPLENFLANIMQEVLGIGEVGEQDNFFELGGNSLRAAILTHKLEEVLNEFVYTVALYDAPTIEKLSQYLRLNYPRSVVRLFGQEALNVVAPARSSAVDQTSITTLRSLIRTLPERRAVPSGAKNPSAVFILSPPRSGSTLLRVMLGGHPALFSPPELQLLNYNTLGERKAALSSERDNFWLQGTIRALMQIRGCQADEAAGQMKNFEDDNLSVKEFYRLMQDWLGQVTLVDKTPTYALDLQTLKRAEEDFENALYIHLIRHPSAAIASFEEAKLHVFFPPFLKGRHDFTVWQLAELVWDVCHQNILEFLSTIPTERKQTIRFEDLVSNPKRTLEEVAKRLNLPFHPNMINPYKQDRETLMTDATHSMARMLGDVKFHQHGQIKVEAADRNYGRYPEDLLGEVTRQLALTLGYEPQDRLNKTLVGLETRGGSPTFFGVHPTGGEILCYQELAHQLGPDQPFYAFRAQTLNGATAIPRSVEELASAYVRELRNLQPHGPYQLGGWSFGGLVAFEMALQLTASGEEIALLALLSSYLSKSSVSMPPPRLRDFVIGFFHEYGLDVEPTKTDGLNRSQLLRSAFALARQAGIISQQLVFSDFCRVMEQKWRVYRLHLRLGRRYVPQARLERVILLEAEDTSLDGRGPFEDWNTFATQVSRHLVPGNHFTILREPQVRHLAALLRQYLQKER</sequence>
<dbReference type="InterPro" id="IPR029058">
    <property type="entry name" value="AB_hydrolase_fold"/>
</dbReference>
<dbReference type="GO" id="GO:0008610">
    <property type="term" value="P:lipid biosynthetic process"/>
    <property type="evidence" value="ECO:0007669"/>
    <property type="project" value="UniProtKB-ARBA"/>
</dbReference>
<dbReference type="SUPFAM" id="SSF56801">
    <property type="entry name" value="Acetyl-CoA synthetase-like"/>
    <property type="match status" value="1"/>
</dbReference>
<dbReference type="FunFam" id="3.40.50.980:FF:000001">
    <property type="entry name" value="Non-ribosomal peptide synthetase"/>
    <property type="match status" value="1"/>
</dbReference>
<dbReference type="PANTHER" id="PTHR45527:SF1">
    <property type="entry name" value="FATTY ACID SYNTHASE"/>
    <property type="match status" value="1"/>
</dbReference>
<reference evidence="5 6" key="1">
    <citation type="submission" date="2018-09" db="EMBL/GenBank/DDBJ databases">
        <title>Evolutionary history of phycoerythrin pigmentation in the water bloom-forming cyanobacterium Microcystis aeruginosa.</title>
        <authorList>
            <person name="Tanabe Y."/>
            <person name="Tanabe Y."/>
            <person name="Yamaguchi H."/>
        </authorList>
    </citation>
    <scope>NUCLEOTIDE SEQUENCE [LARGE SCALE GENOMIC DNA]</scope>
    <source>
        <strain evidence="5 6">NIES-2520</strain>
    </source>
</reference>
<dbReference type="Pfam" id="PF13193">
    <property type="entry name" value="AMP-binding_C"/>
    <property type="match status" value="1"/>
</dbReference>
<organism evidence="5 6">
    <name type="scientific">Microcystis aeruginosa NIES-2520</name>
    <dbReference type="NCBI Taxonomy" id="2303982"/>
    <lineage>
        <taxon>Bacteria</taxon>
        <taxon>Bacillati</taxon>
        <taxon>Cyanobacteriota</taxon>
        <taxon>Cyanophyceae</taxon>
        <taxon>Oscillatoriophycideae</taxon>
        <taxon>Chroococcales</taxon>
        <taxon>Microcystaceae</taxon>
        <taxon>Microcystis</taxon>
    </lineage>
</organism>
<dbReference type="Pfam" id="PF00550">
    <property type="entry name" value="PP-binding"/>
    <property type="match status" value="1"/>
</dbReference>
<dbReference type="InterPro" id="IPR000873">
    <property type="entry name" value="AMP-dep_synth/lig_dom"/>
</dbReference>
<dbReference type="GO" id="GO:0003824">
    <property type="term" value="F:catalytic activity"/>
    <property type="evidence" value="ECO:0007669"/>
    <property type="project" value="InterPro"/>
</dbReference>
<proteinExistence type="predicted"/>
<accession>A0A5A5RTJ3</accession>
<dbReference type="PROSITE" id="PS00455">
    <property type="entry name" value="AMP_BINDING"/>
    <property type="match status" value="1"/>
</dbReference>
<dbReference type="NCBIfam" id="TIGR01733">
    <property type="entry name" value="AA-adenyl-dom"/>
    <property type="match status" value="1"/>
</dbReference>
<comment type="cofactor">
    <cofactor evidence="1">
        <name>pantetheine 4'-phosphate</name>
        <dbReference type="ChEBI" id="CHEBI:47942"/>
    </cofactor>
</comment>
<dbReference type="Gene3D" id="3.30.559.30">
    <property type="entry name" value="Nonribosomal peptide synthetase, condensation domain"/>
    <property type="match status" value="1"/>
</dbReference>
<dbReference type="Gene3D" id="3.30.559.10">
    <property type="entry name" value="Chloramphenicol acetyltransferase-like domain"/>
    <property type="match status" value="1"/>
</dbReference>
<dbReference type="InterPro" id="IPR023213">
    <property type="entry name" value="CAT-like_dom_sf"/>
</dbReference>
<evidence type="ECO:0000259" key="4">
    <source>
        <dbReference type="PROSITE" id="PS50075"/>
    </source>
</evidence>
<comment type="caution">
    <text evidence="5">The sequence shown here is derived from an EMBL/GenBank/DDBJ whole genome shotgun (WGS) entry which is preliminary data.</text>
</comment>
<dbReference type="Pfam" id="PF00501">
    <property type="entry name" value="AMP-binding"/>
    <property type="match status" value="1"/>
</dbReference>
<dbReference type="InterPro" id="IPR020845">
    <property type="entry name" value="AMP-binding_CS"/>
</dbReference>